<evidence type="ECO:0000313" key="1">
    <source>
        <dbReference type="EMBL" id="MCO1335368.1"/>
    </source>
</evidence>
<dbReference type="Proteomes" id="UP001139028">
    <property type="component" value="Unassembled WGS sequence"/>
</dbReference>
<dbReference type="InterPro" id="IPR009752">
    <property type="entry name" value="Phage_Mu_GpJ"/>
</dbReference>
<name>A0A9X2J5M7_9GAMM</name>
<gene>
    <name evidence="1" type="ORF">MO867_13600</name>
</gene>
<keyword evidence="2" id="KW-1185">Reference proteome</keyword>
<reference evidence="1" key="1">
    <citation type="journal article" date="2022" name="Arch. Microbiol.">
        <title>Microbulbifer okhotskensis sp. nov., isolated from a deep bottom sediment of the Okhotsk Sea.</title>
        <authorList>
            <person name="Romanenko L."/>
            <person name="Kurilenko V."/>
            <person name="Otstavnykh N."/>
            <person name="Velansky P."/>
            <person name="Isaeva M."/>
            <person name="Mikhailov V."/>
        </authorList>
    </citation>
    <scope>NUCLEOTIDE SEQUENCE</scope>
    <source>
        <strain evidence="1">OS29</strain>
    </source>
</reference>
<sequence length="167" mass="17956">MYISHAQLAERPGARELAEVASPAHEALVDYDLMQATLLGADRSAWSAAEIIVADNALVRIDDAISDAKSVIDGFLGRRGYLPLDPVPGIVTTWARAICRYLLHQDRVSGESDDPIVRDYRDALKLLQLTADGKFSLGLNDTSAQQGIGQPATTAGASSFQDNLADF</sequence>
<dbReference type="RefSeq" id="WP_252469471.1">
    <property type="nucleotide sequence ID" value="NZ_JALBWM010000059.1"/>
</dbReference>
<proteinExistence type="predicted"/>
<dbReference type="EMBL" id="JALBWM010000059">
    <property type="protein sequence ID" value="MCO1335368.1"/>
    <property type="molecule type" value="Genomic_DNA"/>
</dbReference>
<accession>A0A9X2J5M7</accession>
<dbReference type="Pfam" id="PF07030">
    <property type="entry name" value="Phage_Mu_Gp36"/>
    <property type="match status" value="1"/>
</dbReference>
<comment type="caution">
    <text evidence="1">The sequence shown here is derived from an EMBL/GenBank/DDBJ whole genome shotgun (WGS) entry which is preliminary data.</text>
</comment>
<evidence type="ECO:0000313" key="2">
    <source>
        <dbReference type="Proteomes" id="UP001139028"/>
    </source>
</evidence>
<protein>
    <submittedName>
        <fullName evidence="1">DUF1320 domain-containing protein</fullName>
    </submittedName>
</protein>
<organism evidence="1 2">
    <name type="scientific">Microbulbifer okhotskensis</name>
    <dbReference type="NCBI Taxonomy" id="2926617"/>
    <lineage>
        <taxon>Bacteria</taxon>
        <taxon>Pseudomonadati</taxon>
        <taxon>Pseudomonadota</taxon>
        <taxon>Gammaproteobacteria</taxon>
        <taxon>Cellvibrionales</taxon>
        <taxon>Microbulbiferaceae</taxon>
        <taxon>Microbulbifer</taxon>
    </lineage>
</organism>
<dbReference type="AlphaFoldDB" id="A0A9X2J5M7"/>